<feature type="domain" description="WW" evidence="2">
    <location>
        <begin position="123"/>
        <end position="151"/>
    </location>
</feature>
<dbReference type="EMBL" id="JALLPJ020000508">
    <property type="protein sequence ID" value="KAL3790177.1"/>
    <property type="molecule type" value="Genomic_DNA"/>
</dbReference>
<dbReference type="Pfam" id="PF00397">
    <property type="entry name" value="WW"/>
    <property type="match status" value="1"/>
</dbReference>
<gene>
    <name evidence="3" type="ORF">ACHAWO_012959</name>
</gene>
<dbReference type="PROSITE" id="PS50020">
    <property type="entry name" value="WW_DOMAIN_2"/>
    <property type="match status" value="1"/>
</dbReference>
<sequence>MKVARKNRNGRSNKPLESPYIEPMTRALQSLAIDGTYDQSKHTCVPEMIRSPQKNSHKPSYLQDKGLTCLIAQLGRVDTKIRYNNSLKQLLIDYEEEYKRELAASLAKSMVGNSEKSKDKGLWVKYFDNEVGAEYFYNTLTGEASWVDPDAA</sequence>
<organism evidence="3 4">
    <name type="scientific">Cyclotella atomus</name>
    <dbReference type="NCBI Taxonomy" id="382360"/>
    <lineage>
        <taxon>Eukaryota</taxon>
        <taxon>Sar</taxon>
        <taxon>Stramenopiles</taxon>
        <taxon>Ochrophyta</taxon>
        <taxon>Bacillariophyta</taxon>
        <taxon>Coscinodiscophyceae</taxon>
        <taxon>Thalassiosirophycidae</taxon>
        <taxon>Stephanodiscales</taxon>
        <taxon>Stephanodiscaceae</taxon>
        <taxon>Cyclotella</taxon>
    </lineage>
</organism>
<dbReference type="Gene3D" id="2.20.70.10">
    <property type="match status" value="1"/>
</dbReference>
<accession>A0ABD3PQU7</accession>
<comment type="caution">
    <text evidence="3">The sequence shown here is derived from an EMBL/GenBank/DDBJ whole genome shotgun (WGS) entry which is preliminary data.</text>
</comment>
<feature type="compositionally biased region" description="Basic residues" evidence="1">
    <location>
        <begin position="1"/>
        <end position="11"/>
    </location>
</feature>
<keyword evidence="4" id="KW-1185">Reference proteome</keyword>
<dbReference type="InterPro" id="IPR001202">
    <property type="entry name" value="WW_dom"/>
</dbReference>
<evidence type="ECO:0000313" key="3">
    <source>
        <dbReference type="EMBL" id="KAL3790177.1"/>
    </source>
</evidence>
<dbReference type="Proteomes" id="UP001530400">
    <property type="component" value="Unassembled WGS sequence"/>
</dbReference>
<dbReference type="InterPro" id="IPR036020">
    <property type="entry name" value="WW_dom_sf"/>
</dbReference>
<dbReference type="SMART" id="SM00456">
    <property type="entry name" value="WW"/>
    <property type="match status" value="1"/>
</dbReference>
<protein>
    <recommendedName>
        <fullName evidence="2">WW domain-containing protein</fullName>
    </recommendedName>
</protein>
<feature type="region of interest" description="Disordered" evidence="1">
    <location>
        <begin position="1"/>
        <end position="20"/>
    </location>
</feature>
<evidence type="ECO:0000259" key="2">
    <source>
        <dbReference type="PROSITE" id="PS50020"/>
    </source>
</evidence>
<dbReference type="AlphaFoldDB" id="A0ABD3PQU7"/>
<evidence type="ECO:0000256" key="1">
    <source>
        <dbReference type="SAM" id="MobiDB-lite"/>
    </source>
</evidence>
<dbReference type="CDD" id="cd00201">
    <property type="entry name" value="WW"/>
    <property type="match status" value="1"/>
</dbReference>
<dbReference type="SUPFAM" id="SSF51045">
    <property type="entry name" value="WW domain"/>
    <property type="match status" value="1"/>
</dbReference>
<proteinExistence type="predicted"/>
<evidence type="ECO:0000313" key="4">
    <source>
        <dbReference type="Proteomes" id="UP001530400"/>
    </source>
</evidence>
<reference evidence="3 4" key="1">
    <citation type="submission" date="2024-10" db="EMBL/GenBank/DDBJ databases">
        <title>Updated reference genomes for cyclostephanoid diatoms.</title>
        <authorList>
            <person name="Roberts W.R."/>
            <person name="Alverson A.J."/>
        </authorList>
    </citation>
    <scope>NUCLEOTIDE SEQUENCE [LARGE SCALE GENOMIC DNA]</scope>
    <source>
        <strain evidence="3 4">AJA010-31</strain>
    </source>
</reference>
<name>A0ABD3PQU7_9STRA</name>